<feature type="domain" description="Trimeric autotransporter adhesin YadA-like head" evidence="14">
    <location>
        <begin position="495"/>
        <end position="518"/>
    </location>
</feature>
<dbReference type="CDD" id="cd12820">
    <property type="entry name" value="LbR_YadA-like"/>
    <property type="match status" value="2"/>
</dbReference>
<feature type="domain" description="Trimeric autotransporter adhesin YadA-like head" evidence="14">
    <location>
        <begin position="653"/>
        <end position="676"/>
    </location>
</feature>
<feature type="domain" description="Trimeric autotransporter adhesin YadA-like head" evidence="14">
    <location>
        <begin position="253"/>
        <end position="275"/>
    </location>
</feature>
<accession>A0A848BWF5</accession>
<keyword evidence="6" id="KW-0812">Transmembrane</keyword>
<feature type="domain" description="Trimeric autotransporter adhesin YadA-like head" evidence="14">
    <location>
        <begin position="606"/>
        <end position="631"/>
    </location>
</feature>
<feature type="domain" description="ESPR" evidence="16">
    <location>
        <begin position="1"/>
        <end position="44"/>
    </location>
</feature>
<organism evidence="17 18">
    <name type="scientific">Megasphaera hexanoica</name>
    <dbReference type="NCBI Taxonomy" id="1675036"/>
    <lineage>
        <taxon>Bacteria</taxon>
        <taxon>Bacillati</taxon>
        <taxon>Bacillota</taxon>
        <taxon>Negativicutes</taxon>
        <taxon>Veillonellales</taxon>
        <taxon>Veillonellaceae</taxon>
        <taxon>Megasphaera</taxon>
    </lineage>
</organism>
<feature type="domain" description="Trimeric autotransporter adhesin YadA-like stalk" evidence="15">
    <location>
        <begin position="1658"/>
        <end position="1698"/>
    </location>
</feature>
<dbReference type="InterPro" id="IPR008640">
    <property type="entry name" value="Adhesin_Head_dom"/>
</dbReference>
<comment type="caution">
    <text evidence="17">The sequence shown here is derived from an EMBL/GenBank/DDBJ whole genome shotgun (WGS) entry which is preliminary data.</text>
</comment>
<dbReference type="Gene3D" id="2.20.70.140">
    <property type="match status" value="1"/>
</dbReference>
<feature type="domain" description="Trimeric autotransporter adhesin YadA-like head" evidence="14">
    <location>
        <begin position="809"/>
        <end position="835"/>
    </location>
</feature>
<feature type="domain" description="Trimeric autotransporter adhesin YadA-like stalk" evidence="15">
    <location>
        <begin position="2375"/>
        <end position="2405"/>
    </location>
</feature>
<keyword evidence="4" id="KW-0813">Transport</keyword>
<dbReference type="InterPro" id="IPR045584">
    <property type="entry name" value="Pilin-like"/>
</dbReference>
<feature type="region of interest" description="Disordered" evidence="12">
    <location>
        <begin position="439"/>
        <end position="485"/>
    </location>
</feature>
<feature type="domain" description="Trimeric autotransporter adhesin YadA-like stalk" evidence="15">
    <location>
        <begin position="4877"/>
        <end position="4912"/>
    </location>
</feature>
<evidence type="ECO:0000256" key="12">
    <source>
        <dbReference type="SAM" id="MobiDB-lite"/>
    </source>
</evidence>
<feature type="domain" description="Trimeric autotransporter adhesin YadA-like stalk" evidence="15">
    <location>
        <begin position="963"/>
        <end position="1002"/>
    </location>
</feature>
<feature type="domain" description="Trimeric autotransporter adhesin YadA-like C-terminal membrane anchor" evidence="13">
    <location>
        <begin position="4936"/>
        <end position="4990"/>
    </location>
</feature>
<dbReference type="Pfam" id="PF05658">
    <property type="entry name" value="YadA_head"/>
    <property type="match status" value="13"/>
</dbReference>
<feature type="domain" description="Trimeric autotransporter adhesin YadA-like stalk" evidence="15">
    <location>
        <begin position="390"/>
        <end position="422"/>
    </location>
</feature>
<keyword evidence="11" id="KW-0175">Coiled coil</keyword>
<protein>
    <submittedName>
        <fullName evidence="17">Uncharacterized protein</fullName>
    </submittedName>
</protein>
<feature type="compositionally biased region" description="Polar residues" evidence="12">
    <location>
        <begin position="1846"/>
        <end position="1868"/>
    </location>
</feature>
<evidence type="ECO:0000259" key="13">
    <source>
        <dbReference type="Pfam" id="PF03895"/>
    </source>
</evidence>
<dbReference type="InterPro" id="IPR005594">
    <property type="entry name" value="YadA_C"/>
</dbReference>
<feature type="domain" description="Trimeric autotransporter adhesin YadA-like head" evidence="14">
    <location>
        <begin position="281"/>
        <end position="296"/>
    </location>
</feature>
<feature type="domain" description="Trimeric autotransporter adhesin YadA-like head" evidence="14">
    <location>
        <begin position="479"/>
        <end position="494"/>
    </location>
</feature>
<evidence type="ECO:0000256" key="8">
    <source>
        <dbReference type="ARBA" id="ARBA00022927"/>
    </source>
</evidence>
<feature type="domain" description="Trimeric autotransporter adhesin YadA-like stalk" evidence="15">
    <location>
        <begin position="1385"/>
        <end position="1412"/>
    </location>
</feature>
<dbReference type="GO" id="GO:0009279">
    <property type="term" value="C:cell outer membrane"/>
    <property type="evidence" value="ECO:0007669"/>
    <property type="project" value="UniProtKB-SubCell"/>
</dbReference>
<evidence type="ECO:0000256" key="3">
    <source>
        <dbReference type="ARBA" id="ARBA00005848"/>
    </source>
</evidence>
<name>A0A848BWF5_9FIRM</name>
<dbReference type="Gene3D" id="2.150.10.10">
    <property type="entry name" value="Serralysin-like metalloprotease, C-terminal"/>
    <property type="match status" value="9"/>
</dbReference>
<feature type="domain" description="Trimeric autotransporter adhesin YadA-like head" evidence="14">
    <location>
        <begin position="848"/>
        <end position="870"/>
    </location>
</feature>
<feature type="coiled-coil region" evidence="11">
    <location>
        <begin position="5005"/>
        <end position="5053"/>
    </location>
</feature>
<keyword evidence="9" id="KW-0472">Membrane</keyword>
<dbReference type="Gene3D" id="3.30.1300.30">
    <property type="entry name" value="GSPII I/J protein-like"/>
    <property type="match status" value="1"/>
</dbReference>
<feature type="region of interest" description="Disordered" evidence="12">
    <location>
        <begin position="1842"/>
        <end position="1868"/>
    </location>
</feature>
<dbReference type="SUPFAM" id="SSF54523">
    <property type="entry name" value="Pili subunits"/>
    <property type="match status" value="1"/>
</dbReference>
<feature type="domain" description="Trimeric autotransporter adhesin YadA-like head" evidence="14">
    <location>
        <begin position="179"/>
        <end position="204"/>
    </location>
</feature>
<feature type="domain" description="Trimeric autotransporter adhesin YadA-like stalk" evidence="15">
    <location>
        <begin position="3947"/>
        <end position="3976"/>
    </location>
</feature>
<dbReference type="EMBL" id="JABAFG010000022">
    <property type="protein sequence ID" value="NME29148.1"/>
    <property type="molecule type" value="Genomic_DNA"/>
</dbReference>
<evidence type="ECO:0000256" key="4">
    <source>
        <dbReference type="ARBA" id="ARBA00022448"/>
    </source>
</evidence>
<evidence type="ECO:0000256" key="10">
    <source>
        <dbReference type="ARBA" id="ARBA00023237"/>
    </source>
</evidence>
<gene>
    <name evidence="17" type="ORF">HF872_11050</name>
</gene>
<evidence type="ECO:0000259" key="15">
    <source>
        <dbReference type="Pfam" id="PF05662"/>
    </source>
</evidence>
<feature type="compositionally biased region" description="Polar residues" evidence="12">
    <location>
        <begin position="470"/>
        <end position="485"/>
    </location>
</feature>
<evidence type="ECO:0000313" key="18">
    <source>
        <dbReference type="Proteomes" id="UP000591071"/>
    </source>
</evidence>
<feature type="domain" description="Trimeric autotransporter adhesin YadA-like head" evidence="14">
    <location>
        <begin position="153"/>
        <end position="177"/>
    </location>
</feature>
<dbReference type="GO" id="GO:0015031">
    <property type="term" value="P:protein transport"/>
    <property type="evidence" value="ECO:0007669"/>
    <property type="project" value="UniProtKB-KW"/>
</dbReference>
<dbReference type="Pfam" id="PF03895">
    <property type="entry name" value="YadA_anchor"/>
    <property type="match status" value="1"/>
</dbReference>
<dbReference type="InterPro" id="IPR024973">
    <property type="entry name" value="ESPR"/>
</dbReference>
<keyword evidence="8" id="KW-0653">Protein transport</keyword>
<keyword evidence="5" id="KW-1134">Transmembrane beta strand</keyword>
<dbReference type="Proteomes" id="UP000591071">
    <property type="component" value="Unassembled WGS sequence"/>
</dbReference>
<dbReference type="Gene3D" id="1.20.5.170">
    <property type="match status" value="3"/>
</dbReference>
<feature type="domain" description="Trimeric autotransporter adhesin YadA-like head" evidence="14">
    <location>
        <begin position="520"/>
        <end position="546"/>
    </location>
</feature>
<proteinExistence type="inferred from homology"/>
<feature type="domain" description="Trimeric autotransporter adhesin YadA-like stalk" evidence="15">
    <location>
        <begin position="4229"/>
        <end position="4266"/>
    </location>
</feature>
<evidence type="ECO:0000256" key="6">
    <source>
        <dbReference type="ARBA" id="ARBA00022692"/>
    </source>
</evidence>
<feature type="domain" description="Trimeric autotransporter adhesin YadA-like stalk" evidence="15">
    <location>
        <begin position="3630"/>
        <end position="3665"/>
    </location>
</feature>
<dbReference type="GO" id="GO:0009986">
    <property type="term" value="C:cell surface"/>
    <property type="evidence" value="ECO:0007669"/>
    <property type="project" value="UniProtKB-SubCell"/>
</dbReference>
<feature type="domain" description="Trimeric autotransporter adhesin YadA-like stalk" evidence="15">
    <location>
        <begin position="3539"/>
        <end position="3580"/>
    </location>
</feature>
<evidence type="ECO:0000256" key="7">
    <source>
        <dbReference type="ARBA" id="ARBA00022729"/>
    </source>
</evidence>
<dbReference type="RefSeq" id="WP_170088003.1">
    <property type="nucleotide sequence ID" value="NZ_JABAFG010000022.1"/>
</dbReference>
<dbReference type="SUPFAM" id="SSF101967">
    <property type="entry name" value="Adhesin YadA, collagen-binding domain"/>
    <property type="match status" value="10"/>
</dbReference>
<feature type="domain" description="Trimeric autotransporter adhesin YadA-like head" evidence="14">
    <location>
        <begin position="551"/>
        <end position="567"/>
    </location>
</feature>
<evidence type="ECO:0000313" key="17">
    <source>
        <dbReference type="EMBL" id="NME29148.1"/>
    </source>
</evidence>
<keyword evidence="10" id="KW-0998">Cell outer membrane</keyword>
<dbReference type="Pfam" id="PF13018">
    <property type="entry name" value="ESPR"/>
    <property type="match status" value="1"/>
</dbReference>
<dbReference type="Pfam" id="PF05662">
    <property type="entry name" value="YadA_stalk"/>
    <property type="match status" value="13"/>
</dbReference>
<feature type="domain" description="Trimeric autotransporter adhesin YadA-like stalk" evidence="15">
    <location>
        <begin position="1808"/>
        <end position="1837"/>
    </location>
</feature>
<sequence>MNKIFKVIWNKARSAWVVVSEIAKNHGSKDGGVHDRRSYYVWLTRAIILALVLGCTAEMPAYAAAGEKVQYGSVTIGDYPNKQGDLFVYGTSKFYGTLLFNDGEFAYDSQKHGFSFGKAQYNSKLYNYSIAIGDTGEGSDYSIILGRNASGKGTYDVAIGDTAYAEKANAVAIGKSASAQGESSIALGDSAHATETDGLSIGHSSESTMAGALAFGKEAKAHGADAVAIGTGAQANNNPYGIAIGKNAIVNNQGSIAIGQDSSSDHPYGIAIGGNNVGEKGANANGTYSIALGADSLVNGAEAGTAIGYGAKVDDSDSKDGVALGAYSVSNWATKAGIQGYLPWEGSNGGNVQNSTFQSAISSPIWKSTTAGVSIGDTSNGDKSKWITRQLTGLAAGTNDYDAVNVAQLKASMTQLSSADGTVKITPIYNDDGSRTFDLSTSGGSGSGSGGHFVSVTKNNASDSDDSLKNAGNYNNDGATGTQSTAVGVNAQAKTQGTALGNGANASNTGATAIGTGSVANGTSSVALGQNASAQNDNAVAIGHGSGAYANSVAIGGNARSTAERSVHIGAMTDSNTTTGSASVSIGADAQATASGSASLGTGAVASGTDSLALGQNSSSTGNGSIAIGYQTKVTSNKEHATAVGTSAEVNATEGTVLGYNAKVNGDKGVALGSGAYVAAENGNKTSVALGAGSQVNNGDTVGTSSLSIKDTYGETSDSTTYNFAGTNPTGTISVGSGSGSSEQTRTITHVAAGRVSSTSTDAINGSQLYGVTQSIEKVEQNVAKTATRYYSVNATDTGTGSNYLNDGAHGNNSLAAGNKAQAYGVGSLAIGYSSLAGSASNDDTLFSSMAIGPYAKAQGTGAIAFGNSSNSSGFGGVALGGGATVSSYGGVALGGTSSTTATGGVALGTGSQASTAAGLAGYLSGKKKAEQADSVWTSTIGAVSLGGGKFKTDSGEKIYTRQITNLAAGTNDTDAVNVAQLKAVEQEGLSLTGNDNQKVTQSLGGNFNITGGLTGDALKDGAASTANLGVRKNAKGDGLEVVMTTTPSFDSVTAQNSITVKNASTADGTSDISLNGNGLFMGSKKITGLADGSDTTDAVNFGQLSAVSSDLSAFENKTIQVGGNVGGTISRKLGENPILIQGAGTKDNVKYSGTNLKTYVDQDGVLQILLDKELLEDRIDVGSALANPTDSRVNHPVVLGTDNTDATIGYVGINGRSGTSAVITSYAGSPIPDSDFNYTDSEGKSRMTRLEYTDQAGHTHHLATLTDGLTFGGDNSQVQIDSESGTVSGTNVISRKLRAKEYGKDTTTNYLQIKGGADAAKLSDGNIGVQASSADGSLTVKLSQELTGLTSAQFGTTTIDGSGLKLGNTGISLTASGLDNGGKKITNVAAGTISSTSTDAIIGSQLTNILNADGSAKGISFGADSAAGSHTNPTSVAIGGTVTLKGAGGDTSHKNLSTQVTDKGELTVTLAPEIQENKIYVGTQIQKESSPTGKVNYPIILGENTVGTDTYGYVGIKGKDNSQLYLTSDQDASGKTRLDYLDTQNNAHLVALTSDGYTFAGDTGTANTLALNSTLSITGGINDAGKLTQNNIGVVSSGNDGLTVQLAKSLTGLTDATFNSGAAQTKIDASGVTAPAYQVGTKTYIDSNGLNANGQKVTAVQAGALSTDSTDAVNGSQLFATNQKVSTNTTNISGLTTRLDGAGMTFAGDSGTPVTKKLNETLTLTGGETSVDNLTQLSDKNIGLVADGNGKLEVRLAKNLTGLTGAAFSNGNFTTQITGNGLTITPTSSGNAVNLTAQKLDLGDRQLHGVQAGDVSATSTDAVNGSQLYTVKDTAGKAQAEAQKHSTVSGSGNVDVTPSDNTDGSQNYTVSLKDTVTLGSNGTAITLDGTQGTASFGTGTSAVTVNGTTGAITGSSLQVSGNVRAGSVAVGDIRLNSAADTAGNITANTITGLSNTSYTSTAQLVDNRAATEGELGDVIASIQNGTIVKGLLTTVKEGSNISVVADDKTDSSKTQYTIGLSPVLTGLTSAQFTNGKTGTDAQTAVVTSDGISLGSEDTSAQFTRTKISAGNQQIENVASGLTGKTYTDASDNNAATIGDLKAQNQTLTDTGIAFAGNTGKETLSLGKTAKIQGSDLANGTTLAEDYTTANLTTATAKAADGTVTTTIYGKKDMAGRSLSLGTQDAAGAIANPVAVLKAQAASSTDTTQTGHLVLKGTKPADTVTSAAQTSADIYVQDGSDELSPADSKKMTRVTYTDESSGIHELATLEDGLKFKGDDGNTSAVLLNDTLTVTGGADTSKLTAGNIGVTSDGNQGLTIALAKELKDLTSVSVTGEKFATTLTGDGMTIAPVESGATASSLVINASTGINLGNRKVTGLAAGTIGADSTDAVNGSQLYTVKDTAEKAQAEAKKHSTVSVGDNNLVLTPTAESDTKGADYALKLNNKITLGTGDSQVVLDGSDTGTSSFGKQITLNGATGAVGVTSLTASGAVNASSVTVGDIILHSTADSTTTPNVMKDTITGLGNTTYDDKNIVSNRAATEGQLQSLVSQINAGKISAGSTIVAGSSNISISSSKDDTGKITTYTASLTPELTGLTRAVFTNGKTGKEEETNTLTANGLTLGNDDGAARFTRSGISAGSQQIKNLGSGITGTDGTVSIYDTTVTGQADYNNAASIGDVQKLVQEKAAVGTNVAGNNSTQAKLALGGTISVKGSDVALSSTETLTDKLANDYSSANVTTQVTGSDGNVTTTVYLKKDLVGRSLTLGTIGSDGNVAESDRTASLYQAQSQAKDDTALTGHLFLAGEKRTGAAENPTVTHTSADLFVKDGAEGDNAKGDLLNPDTPVTRIYYKDEGNYTYALATMDDGFYAAGDSGKADILLNKTLNLKGGLTIGNGQTADALLTSGNIGVVADSGTDTLNLRLAKKLKDLTSATFIGDTTSLTVDGTGLKLTPNAGSSAKALTLTSDQIDLGGRKLQNVGSGSVAEGSTDGVNGDDVYKVQQKAEAAQTEAAKHTTVSVSGDNLALQTTSNVNGSTNYEVKLNDKVTLGTGAAKQITLDGVNGNASIGQQITLEGETGKVTASSFSTTGNVEAGSVSVGGMTLNSAESHPADKDKTQWVDKDTLTGLSNVTYKANEIHESRAATEGQLQDVVSKIKSGDISGGALTSVSQGSNITVSSTPSADGKKTDYQVSLAKDLSDLSSASFTNGKTGSDAQAAVVDATGLSLGQGEEAARFTRSGISAGGQQVEKVGSGLKKVSDTSYLYDDTVAGQENYNHAANIGDVRTLLSDARDVFAGNNRTTATLTLGKTAAFQGADVALTGSQTLEEALAADYSKANLTARTVGNSDGSVTTSLYMKQDMVGRSLSLGNIGTDGTVADPAARLYTQPVSDTDSTLTGHLKLTGTKEAKDGETSSTSADIYVKDFLGSDLTNKERAVTRLMYQDGVDQRNHTVATLDDGFYVQGDANQGNTLHLPLTSTLKIQGNTTAGSSLTAGNIGVVSDGKDTLKVQLADTLTGLKQISFAGSNVSIGQEGINAGDLKITNVQAGTEKNDAVNVQQLDEAKAAASAEVKAGKNVTVSKDTTSAQDGHAIYTVAADFQGADVSGSNAVVYDNGDKNLVTLGGSSSTTPVKLTNLADGDISSTSTDAVTGKQLNDVIAYRNQTIDVAGDSGSAVKLNHGNTLKIAGDSNISTSSSGSDTAKDGTLQVSLADNVYLQGLHIGSTYPTHDDTSVDSVALTADGTNQTGILTLRGDATHVSDAYPRAQADISALSAAPGQTYMAAPFLQEVYQTSSSGTTTKNQPVRLAYRDNYNTAHQIATLDDGYIFSGDNGDKNLTEKLNGTVALRGMDNEHAAQVTSDTADKYLTKNNIGVVTKSKVLNEDGSTQDGQVQIRLAKDLTDLTSATFTNDNGDTAVIDAKNLKLTLNAQAEGKSPVSLTSSGLDNGKNKITNVAAGTSDLDAVNYGQIKSIIGTDNNVKGLSFTGDTGSVTKHLGDTLQISGGTDADSSRNITTSVGDDGILYVDLNRQLQLDGLHIGQKDSSVASLTTETAVQKDGTTSTYGMLSLKGVDQAQASITTTMGTTSLASSDPTTTRLTYSNGNVVNAHEIATLEDGLRFTGDNYVAAGADTPEQNVVKTQLDQTLHITGGQTDTDSLTALTDKNIGVVAENGGLSIRLAKVLDGMTDIYMGDTREDASHLNKNGLYLSPKNSTEYVAKFTADDGISAGNQTISNVADGKQDSDAATVGQLKAVESKANNATTLTVNHGNASGSLTLTDTLDDDKIHHNYDIALSDTVTVGSSGNSITLDGTRNTINGGSYVQFGGLASSTGGTGISPLAIGWQSAGLQDVITEENKGTQTGNYVTGLSNISWNPLTVGYSPSRAATEGQLRDLEKQVWENPITFLGNHDADKTAEESQGIKATLGSQIRIIGTGTGEAGDFDASNLSVIAGKTTDGKSDALIIQMKKAPSFTTVNAGTPDAQGVHPVSVGQVTVTRDGKTETVDGVVITDGPMITKDGINNYGKQITHLKSGGIYNEEDKKYHYESDEVGTNAATIQDVKNIASAAAQSEVDAKRVTVSGVNDNITVAPAADNPNHYQVQLSNTLKLGQDAKSNPNILIDGQNGKVTVGSGSTGNNSVVIDGNGGTVTIGNGTSGHKKVTLNGNDGTISGLTNTSITASDFATQGRAATEEQLKQVADNVSEIKKNNSDYQLVGEKDKEGNYTGDYKVSDGNQVKLHVQDSMHPDQVKDITIDNVAKASDLGDVSQISDDIQNKENNNVVGALNNLNQKVKEAANGSWESQINGETVKKVKAGDVQNFTSGDNIQLSNDNGAIKIATKKDVSFDKVTIGSGDSKMTLDKDGLQAGKVKVSSEGINAGGNRIQGVADGKEKDDAATVGQLAQVADAAGEAINSLGNHLSRLDTRINRVGAGAAALAALHPDPNGDDAWSISAGIGNYRNSTAAAIGAFYRPNDNMIVSMGATVGNGENMINAGVTVGIGSGVSRGPVSKAALVREISALKEENQAKDAEVKNLKNQVQELQKQNQDTQEKLDRIMEKLGLK</sequence>
<evidence type="ECO:0000256" key="1">
    <source>
        <dbReference type="ARBA" id="ARBA00004241"/>
    </source>
</evidence>
<feature type="domain" description="Trimeric autotransporter adhesin YadA-like stalk" evidence="15">
    <location>
        <begin position="748"/>
        <end position="785"/>
    </location>
</feature>
<feature type="domain" description="Trimeric autotransporter adhesin YadA-like head" evidence="14">
    <location>
        <begin position="210"/>
        <end position="233"/>
    </location>
</feature>
<comment type="similarity">
    <text evidence="3">Belongs to the autotransporter-2 (AT-2) (TC 1.B.40) family.</text>
</comment>
<evidence type="ECO:0000259" key="14">
    <source>
        <dbReference type="Pfam" id="PF05658"/>
    </source>
</evidence>
<dbReference type="InterPro" id="IPR008635">
    <property type="entry name" value="Coiled_stalk_dom"/>
</dbReference>
<evidence type="ECO:0000256" key="9">
    <source>
        <dbReference type="ARBA" id="ARBA00023136"/>
    </source>
</evidence>
<evidence type="ECO:0000256" key="11">
    <source>
        <dbReference type="SAM" id="Coils"/>
    </source>
</evidence>
<reference evidence="17 18" key="1">
    <citation type="submission" date="2020-04" db="EMBL/GenBank/DDBJ databases">
        <authorList>
            <person name="Hitch T.C.A."/>
            <person name="Wylensek D."/>
            <person name="Clavel T."/>
        </authorList>
    </citation>
    <scope>NUCLEOTIDE SEQUENCE [LARGE SCALE GENOMIC DNA]</scope>
    <source>
        <strain evidence="17 18">Oil-RF-744-FAT-WT-6-1</strain>
    </source>
</reference>
<dbReference type="InterPro" id="IPR011049">
    <property type="entry name" value="Serralysin-like_metalloprot_C"/>
</dbReference>
<evidence type="ECO:0000256" key="5">
    <source>
        <dbReference type="ARBA" id="ARBA00022452"/>
    </source>
</evidence>
<feature type="domain" description="Trimeric autotransporter adhesin YadA-like stalk" evidence="15">
    <location>
        <begin position="1086"/>
        <end position="1124"/>
    </location>
</feature>
<evidence type="ECO:0000256" key="2">
    <source>
        <dbReference type="ARBA" id="ARBA00004442"/>
    </source>
</evidence>
<comment type="subcellular location">
    <subcellularLocation>
        <location evidence="2">Cell outer membrane</location>
    </subcellularLocation>
    <subcellularLocation>
        <location evidence="1">Cell surface</location>
    </subcellularLocation>
</comment>
<evidence type="ECO:0000259" key="16">
    <source>
        <dbReference type="Pfam" id="PF13018"/>
    </source>
</evidence>
<keyword evidence="7" id="KW-0732">Signal</keyword>